<evidence type="ECO:0000256" key="2">
    <source>
        <dbReference type="ARBA" id="ARBA00022898"/>
    </source>
</evidence>
<dbReference type="Proteomes" id="UP000619457">
    <property type="component" value="Unassembled WGS sequence"/>
</dbReference>
<comment type="caution">
    <text evidence="8">The sequence shown here is derived from an EMBL/GenBank/DDBJ whole genome shotgun (WGS) entry which is preliminary data.</text>
</comment>
<evidence type="ECO:0000256" key="3">
    <source>
        <dbReference type="ARBA" id="ARBA00023235"/>
    </source>
</evidence>
<feature type="binding site" evidence="4 6">
    <location>
        <position position="345"/>
    </location>
    <ligand>
        <name>substrate</name>
    </ligand>
</feature>
<dbReference type="EMBL" id="BMWX01000005">
    <property type="protein sequence ID" value="GGZ35111.1"/>
    <property type="molecule type" value="Genomic_DNA"/>
</dbReference>
<comment type="catalytic activity">
    <reaction evidence="4">
        <text>L-alanine = D-alanine</text>
        <dbReference type="Rhea" id="RHEA:20249"/>
        <dbReference type="ChEBI" id="CHEBI:57416"/>
        <dbReference type="ChEBI" id="CHEBI:57972"/>
        <dbReference type="EC" id="5.1.1.1"/>
    </reaction>
</comment>
<evidence type="ECO:0000256" key="5">
    <source>
        <dbReference type="PIRSR" id="PIRSR600821-50"/>
    </source>
</evidence>
<feature type="binding site" evidence="4 6">
    <location>
        <position position="156"/>
    </location>
    <ligand>
        <name>substrate</name>
    </ligand>
</feature>
<evidence type="ECO:0000256" key="1">
    <source>
        <dbReference type="ARBA" id="ARBA00001933"/>
    </source>
</evidence>
<dbReference type="PANTHER" id="PTHR30511:SF0">
    <property type="entry name" value="ALANINE RACEMASE, CATABOLIC-RELATED"/>
    <property type="match status" value="1"/>
</dbReference>
<evidence type="ECO:0000256" key="4">
    <source>
        <dbReference type="HAMAP-Rule" id="MF_01201"/>
    </source>
</evidence>
<dbReference type="PANTHER" id="PTHR30511">
    <property type="entry name" value="ALANINE RACEMASE"/>
    <property type="match status" value="1"/>
</dbReference>
<dbReference type="Pfam" id="PF01168">
    <property type="entry name" value="Ala_racemase_N"/>
    <property type="match status" value="1"/>
</dbReference>
<accession>A0A918Q6N4</accession>
<keyword evidence="2 4" id="KW-0663">Pyridoxal phosphate</keyword>
<dbReference type="EC" id="5.1.1.1" evidence="4"/>
<keyword evidence="3 4" id="KW-0413">Isomerase</keyword>
<dbReference type="InterPro" id="IPR011079">
    <property type="entry name" value="Ala_racemase_C"/>
</dbReference>
<protein>
    <recommendedName>
        <fullName evidence="4">Alanine racemase</fullName>
        <ecNumber evidence="4">5.1.1.1</ecNumber>
    </recommendedName>
</protein>
<dbReference type="InterPro" id="IPR029066">
    <property type="entry name" value="PLP-binding_barrel"/>
</dbReference>
<dbReference type="HAMAP" id="MF_01201">
    <property type="entry name" value="Ala_racemase"/>
    <property type="match status" value="1"/>
</dbReference>
<dbReference type="Gene3D" id="3.20.20.10">
    <property type="entry name" value="Alanine racemase"/>
    <property type="match status" value="1"/>
</dbReference>
<dbReference type="GO" id="GO:0005829">
    <property type="term" value="C:cytosol"/>
    <property type="evidence" value="ECO:0007669"/>
    <property type="project" value="TreeGrafter"/>
</dbReference>
<feature type="domain" description="Alanine racemase C-terminal" evidence="7">
    <location>
        <begin position="276"/>
        <end position="404"/>
    </location>
</feature>
<proteinExistence type="inferred from homology"/>
<dbReference type="GO" id="GO:0030632">
    <property type="term" value="P:D-alanine biosynthetic process"/>
    <property type="evidence" value="ECO:0007669"/>
    <property type="project" value="UniProtKB-UniRule"/>
</dbReference>
<feature type="modified residue" description="N6-(pyridoxal phosphate)lysine" evidence="4 5">
    <location>
        <position position="57"/>
    </location>
</feature>
<name>A0A918Q6N4_9BACT</name>
<evidence type="ECO:0000313" key="9">
    <source>
        <dbReference type="Proteomes" id="UP000619457"/>
    </source>
</evidence>
<comment type="cofactor">
    <cofactor evidence="1 4 5">
        <name>pyridoxal 5'-phosphate</name>
        <dbReference type="ChEBI" id="CHEBI:597326"/>
    </cofactor>
</comment>
<dbReference type="InterPro" id="IPR009006">
    <property type="entry name" value="Ala_racemase/Decarboxylase_C"/>
</dbReference>
<gene>
    <name evidence="8" type="primary">alr</name>
    <name evidence="8" type="ORF">GCM10007049_30670</name>
</gene>
<evidence type="ECO:0000313" key="8">
    <source>
        <dbReference type="EMBL" id="GGZ35111.1"/>
    </source>
</evidence>
<dbReference type="PRINTS" id="PR00992">
    <property type="entry name" value="ALARACEMASE"/>
</dbReference>
<organism evidence="8 9">
    <name type="scientific">Echinicola pacifica</name>
    <dbReference type="NCBI Taxonomy" id="346377"/>
    <lineage>
        <taxon>Bacteria</taxon>
        <taxon>Pseudomonadati</taxon>
        <taxon>Bacteroidota</taxon>
        <taxon>Cytophagia</taxon>
        <taxon>Cytophagales</taxon>
        <taxon>Cyclobacteriaceae</taxon>
        <taxon>Echinicola</taxon>
    </lineage>
</organism>
<dbReference type="PROSITE" id="PS00395">
    <property type="entry name" value="ALANINE_RACEMASE"/>
    <property type="match status" value="1"/>
</dbReference>
<reference evidence="8" key="2">
    <citation type="submission" date="2020-09" db="EMBL/GenBank/DDBJ databases">
        <authorList>
            <person name="Sun Q."/>
            <person name="Kim S."/>
        </authorList>
    </citation>
    <scope>NUCLEOTIDE SEQUENCE</scope>
    <source>
        <strain evidence="8">KCTC 12368</strain>
    </source>
</reference>
<dbReference type="InterPro" id="IPR020622">
    <property type="entry name" value="Ala_racemase_pyridoxalP-BS"/>
</dbReference>
<comment type="similarity">
    <text evidence="4">Belongs to the alanine racemase family.</text>
</comment>
<dbReference type="InterPro" id="IPR001608">
    <property type="entry name" value="Ala_racemase_N"/>
</dbReference>
<reference evidence="8" key="1">
    <citation type="journal article" date="2014" name="Int. J. Syst. Evol. Microbiol.">
        <title>Complete genome sequence of Corynebacterium casei LMG S-19264T (=DSM 44701T), isolated from a smear-ripened cheese.</title>
        <authorList>
            <consortium name="US DOE Joint Genome Institute (JGI-PGF)"/>
            <person name="Walter F."/>
            <person name="Albersmeier A."/>
            <person name="Kalinowski J."/>
            <person name="Ruckert C."/>
        </authorList>
    </citation>
    <scope>NUCLEOTIDE SEQUENCE</scope>
    <source>
        <strain evidence="8">KCTC 12368</strain>
    </source>
</reference>
<dbReference type="SUPFAM" id="SSF50621">
    <property type="entry name" value="Alanine racemase C-terminal domain-like"/>
    <property type="match status" value="1"/>
</dbReference>
<evidence type="ECO:0000259" key="7">
    <source>
        <dbReference type="SMART" id="SM01005"/>
    </source>
</evidence>
<sequence length="405" mass="45939">MKKQSAASTEDPNYRLENKYLMTHTSRLEISRSAYRKNIRFIRNQIGSSPIISAVIKGNAYGHGIENIVPIAEEAGIRHFSAFSTDEARRVKNSSRKGSQIMIMGMLHTEDLPWIIENEISFYCFEFDRLKQAIQQAKVMNKVARIHIEVETGFHRTGFEWQEKEALAKLLLNNAEHIQLSGLCTHFAGAESIANYLRVKKQIEQYHTFKNWFVENEINFASYHTACSAASLSFPETIMDMVRIGIVQYGFWPSQETYMSKFPELAAGKKNPLKRLISWKSSIMSIKEVAMGQFVGYGTTYMAPRKMKIALVPIGYCHGFSRMLSNLGRVLINGKRVPVVGNVTMNSISIDVTDLKGVQKGDEVVIIGKQKSNEITVASFSETTQQVNYELLTRLPSDIPRQIVY</sequence>
<dbReference type="InterPro" id="IPR000821">
    <property type="entry name" value="Ala_racemase"/>
</dbReference>
<comment type="pathway">
    <text evidence="4">Amino-acid biosynthesis; D-alanine biosynthesis; D-alanine from L-alanine: step 1/1.</text>
</comment>
<keyword evidence="9" id="KW-1185">Reference proteome</keyword>
<dbReference type="NCBIfam" id="TIGR00492">
    <property type="entry name" value="alr"/>
    <property type="match status" value="1"/>
</dbReference>
<evidence type="ECO:0000256" key="6">
    <source>
        <dbReference type="PIRSR" id="PIRSR600821-52"/>
    </source>
</evidence>
<feature type="active site" description="Proton acceptor; specific for L-alanine" evidence="4">
    <location>
        <position position="297"/>
    </location>
</feature>
<dbReference type="GO" id="GO:0008784">
    <property type="term" value="F:alanine racemase activity"/>
    <property type="evidence" value="ECO:0007669"/>
    <property type="project" value="UniProtKB-UniRule"/>
</dbReference>
<comment type="function">
    <text evidence="4">Catalyzes the interconversion of L-alanine and D-alanine. May also act on other amino acids.</text>
</comment>
<dbReference type="CDD" id="cd00430">
    <property type="entry name" value="PLPDE_III_AR"/>
    <property type="match status" value="1"/>
</dbReference>
<feature type="active site" description="Proton acceptor; specific for D-alanine" evidence="4">
    <location>
        <position position="57"/>
    </location>
</feature>
<dbReference type="SUPFAM" id="SSF51419">
    <property type="entry name" value="PLP-binding barrel"/>
    <property type="match status" value="1"/>
</dbReference>
<dbReference type="SMART" id="SM01005">
    <property type="entry name" value="Ala_racemase_C"/>
    <property type="match status" value="1"/>
</dbReference>
<dbReference type="Gene3D" id="2.40.37.10">
    <property type="entry name" value="Lyase, Ornithine Decarboxylase, Chain A, domain 1"/>
    <property type="match status" value="1"/>
</dbReference>
<dbReference type="AlphaFoldDB" id="A0A918Q6N4"/>
<dbReference type="Pfam" id="PF00842">
    <property type="entry name" value="Ala_racemase_C"/>
    <property type="match status" value="1"/>
</dbReference>
<dbReference type="GO" id="GO:0030170">
    <property type="term" value="F:pyridoxal phosphate binding"/>
    <property type="evidence" value="ECO:0007669"/>
    <property type="project" value="UniProtKB-UniRule"/>
</dbReference>